<dbReference type="Proteomes" id="UP001319846">
    <property type="component" value="Unassembled WGS sequence"/>
</dbReference>
<evidence type="ECO:0000313" key="1">
    <source>
        <dbReference type="EMBL" id="MBZ5487626.1"/>
    </source>
</evidence>
<dbReference type="EMBL" id="JABYQT010000004">
    <property type="protein sequence ID" value="MBZ5487626.1"/>
    <property type="molecule type" value="Genomic_DNA"/>
</dbReference>
<accession>A0ACC5VV25</accession>
<name>A0ACC5VV25_9GAMM</name>
<organism evidence="1 2">
    <name type="scientific">Vreelandella aquamarina</name>
    <dbReference type="NCBI Taxonomy" id="77097"/>
    <lineage>
        <taxon>Bacteria</taxon>
        <taxon>Pseudomonadati</taxon>
        <taxon>Pseudomonadota</taxon>
        <taxon>Gammaproteobacteria</taxon>
        <taxon>Oceanospirillales</taxon>
        <taxon>Halomonadaceae</taxon>
        <taxon>Vreelandella</taxon>
    </lineage>
</organism>
<sequence length="637" mass="67601">MLSSLRMRILAIILVVIALALAVNATVSYITLKKHNDLQITQQLASVSQGNALAIEEWIAARASMLEAARTPVMDNDPLTALEQLQASGGFMAAFFSQPDGSHLASAFPPGDGYDPRTRGWYQAAVAQDRTIVTEPYEDDASGQLVVTFATPVKRGGSLYGVIGGDVAIGKLIEQVNAIQPTPASFAFLSSAGETIIAHPDPALTLQPLTSLNDALTPSAIERLRMTANAWEHVDVNDETKRIAATPIAGTDWELGVALDEYEATVGLRAIIHSALLTLAVILVLTAVLLSLWLKRSFAGLERARDALEDIASGEGDLTRRLPEQGRDEVGQISRAFNRFVDKMEHVLIDVRASSDAVHHAANEIASGGQDLSRRTDNTAASLQQTSASIEEITSTVQHTASSAQQASKLSQSASQVAGHGGEVMGNVVTTMEQITQASEKIGEIVTLMNSISFQTNLLALNASVEAARAGEHGRGFAVVAEEVRKLARRSSDAANDIQKLIEDSQGKVNSGTTLVRNAGETMEEIVSHIARVTDVLEEIEAATSEQSEGINQVNIAVADLDRMTQENAALVEESTTAAEQLKEQSGQLASVIGSFKVSRAAPAAPAPAPSLARPKAPTTPAPRLASTSAEGDWDEF</sequence>
<gene>
    <name evidence="1" type="ORF">HW452_08815</name>
</gene>
<comment type="caution">
    <text evidence="1">The sequence shown here is derived from an EMBL/GenBank/DDBJ whole genome shotgun (WGS) entry which is preliminary data.</text>
</comment>
<keyword evidence="2" id="KW-1185">Reference proteome</keyword>
<protein>
    <submittedName>
        <fullName evidence="1">HAMP domain-containing protein</fullName>
    </submittedName>
</protein>
<reference evidence="1" key="1">
    <citation type="submission" date="2020-06" db="EMBL/GenBank/DDBJ databases">
        <title>Whole Genome Sequence of Halomonas aquamarina MB598.</title>
        <authorList>
            <person name="Pervaiz M."/>
            <person name="Fariq A."/>
            <person name="Yasmin A."/>
            <person name="Welch M."/>
        </authorList>
    </citation>
    <scope>NUCLEOTIDE SEQUENCE</scope>
    <source>
        <strain evidence="1">MB598</strain>
    </source>
</reference>
<evidence type="ECO:0000313" key="2">
    <source>
        <dbReference type="Proteomes" id="UP001319846"/>
    </source>
</evidence>
<proteinExistence type="predicted"/>